<feature type="transmembrane region" description="Helical" evidence="3">
    <location>
        <begin position="20"/>
        <end position="36"/>
    </location>
</feature>
<evidence type="ECO:0000256" key="3">
    <source>
        <dbReference type="SAM" id="Phobius"/>
    </source>
</evidence>
<keyword evidence="3" id="KW-1133">Transmembrane helix</keyword>
<dbReference type="InterPro" id="IPR001638">
    <property type="entry name" value="Solute-binding_3/MltF_N"/>
</dbReference>
<keyword evidence="2" id="KW-0732">Signal</keyword>
<dbReference type="Gene3D" id="3.40.190.10">
    <property type="entry name" value="Periplasmic binding protein-like II"/>
    <property type="match status" value="2"/>
</dbReference>
<evidence type="ECO:0000256" key="1">
    <source>
        <dbReference type="ARBA" id="ARBA00010333"/>
    </source>
</evidence>
<evidence type="ECO:0000313" key="6">
    <source>
        <dbReference type="Proteomes" id="UP000017820"/>
    </source>
</evidence>
<dbReference type="PANTHER" id="PTHR35936:SF25">
    <property type="entry name" value="ABC TRANSPORTER SUBSTRATE-BINDING PROTEIN"/>
    <property type="match status" value="1"/>
</dbReference>
<evidence type="ECO:0000313" key="5">
    <source>
        <dbReference type="EMBL" id="ESP91102.1"/>
    </source>
</evidence>
<evidence type="ECO:0000259" key="4">
    <source>
        <dbReference type="SMART" id="SM00062"/>
    </source>
</evidence>
<keyword evidence="3" id="KW-0812">Transmembrane</keyword>
<dbReference type="Proteomes" id="UP000017820">
    <property type="component" value="Unassembled WGS sequence"/>
</dbReference>
<accession>V4J734</accession>
<keyword evidence="3" id="KW-0472">Membrane</keyword>
<dbReference type="PANTHER" id="PTHR35936">
    <property type="entry name" value="MEMBRANE-BOUND LYTIC MUREIN TRANSGLYCOSYLASE F"/>
    <property type="match status" value="1"/>
</dbReference>
<dbReference type="SUPFAM" id="SSF53850">
    <property type="entry name" value="Periplasmic binding protein-like II"/>
    <property type="match status" value="1"/>
</dbReference>
<dbReference type="SMART" id="SM00062">
    <property type="entry name" value="PBPb"/>
    <property type="match status" value="1"/>
</dbReference>
<comment type="similarity">
    <text evidence="1">Belongs to the bacterial solute-binding protein 3 family.</text>
</comment>
<reference evidence="5 6" key="1">
    <citation type="submission" date="2013-07" db="EMBL/GenBank/DDBJ databases">
        <title>Draft genome sequence of Pseudoalteromonas luteoviolacea 2ta16.</title>
        <authorList>
            <person name="Allen E.E."/>
            <person name="Azam F."/>
            <person name="Podell S."/>
        </authorList>
    </citation>
    <scope>NUCLEOTIDE SEQUENCE [LARGE SCALE GENOMIC DNA]</scope>
    <source>
        <strain evidence="5 6">2ta16</strain>
    </source>
</reference>
<sequence length="276" mass="31614">MVGWWYMAGHLSNKRKYGHIRLIVMVVMSVILLVHSREGNTRTLRFVTLEYPPYQYLEENNAKGIGVNMVNEVFNRMDKPFVIEFLPWGRALREVQAARADGIFTIYFSEERQKTMLFSQQVLINQSVSIFSNRDSDLNLTGDINELRQLRVGLVRNVSYGKEIDSAIAQGVINKVVETTSGTQSFKLLLADRVDVVISNQLGGFDILRRLNIQQLVQLHSEYEFVIPSYFAFPKTWRGEKLKQQFDATLQKMKSDGTYKAVLAQSLLCSGNDCKD</sequence>
<dbReference type="EMBL" id="AUSV01000128">
    <property type="protein sequence ID" value="ESP91102.1"/>
    <property type="molecule type" value="Genomic_DNA"/>
</dbReference>
<evidence type="ECO:0000256" key="2">
    <source>
        <dbReference type="ARBA" id="ARBA00022729"/>
    </source>
</evidence>
<comment type="caution">
    <text evidence="5">The sequence shown here is derived from an EMBL/GenBank/DDBJ whole genome shotgun (WGS) entry which is preliminary data.</text>
</comment>
<organism evidence="5 6">
    <name type="scientific">Pseudoalteromonas luteoviolacea (strain 2ta16)</name>
    <dbReference type="NCBI Taxonomy" id="1353533"/>
    <lineage>
        <taxon>Bacteria</taxon>
        <taxon>Pseudomonadati</taxon>
        <taxon>Pseudomonadota</taxon>
        <taxon>Gammaproteobacteria</taxon>
        <taxon>Alteromonadales</taxon>
        <taxon>Pseudoalteromonadaceae</taxon>
        <taxon>Pseudoalteromonas</taxon>
    </lineage>
</organism>
<dbReference type="AlphaFoldDB" id="V4J734"/>
<name>V4J734_PSEL2</name>
<feature type="domain" description="Solute-binding protein family 3/N-terminal" evidence="4">
    <location>
        <begin position="43"/>
        <end position="266"/>
    </location>
</feature>
<gene>
    <name evidence="5" type="ORF">PL2TA16_01109</name>
</gene>
<proteinExistence type="inferred from homology"/>
<dbReference type="PATRIC" id="fig|1353533.3.peg.4530"/>
<protein>
    <submittedName>
        <fullName evidence="5">ABC-type amino acid transport/signal transduction system, periplasmic component/domain protein</fullName>
    </submittedName>
</protein>
<dbReference type="Pfam" id="PF00497">
    <property type="entry name" value="SBP_bac_3"/>
    <property type="match status" value="1"/>
</dbReference>